<feature type="chain" id="PRO_5002892419" evidence="2">
    <location>
        <begin position="18"/>
        <end position="125"/>
    </location>
</feature>
<evidence type="ECO:0000313" key="3">
    <source>
        <dbReference type="EMBL" id="EEF25368.1"/>
    </source>
</evidence>
<feature type="signal peptide" evidence="2">
    <location>
        <begin position="1"/>
        <end position="17"/>
    </location>
</feature>
<dbReference type="EMBL" id="EQ979841">
    <property type="protein sequence ID" value="EEF25368.1"/>
    <property type="molecule type" value="Genomic_DNA"/>
</dbReference>
<accession>B9TFJ5</accession>
<feature type="region of interest" description="Disordered" evidence="1">
    <location>
        <begin position="34"/>
        <end position="125"/>
    </location>
</feature>
<sequence length="125" mass="12361">MVAIFTAAGFMATGACAGGTGGVCRVCQAGGTADAAPRRLRTSGQEARSAPGGAGRVGAGSVQGWSAASGVSPGYGAVRRRRLSGPPLRPPPAGAHHAHWPPRPAGARAGPRAQRCGSARRPAGW</sequence>
<protein>
    <submittedName>
        <fullName evidence="3">Uncharacterized protein</fullName>
    </submittedName>
</protein>
<reference evidence="4" key="1">
    <citation type="journal article" date="2010" name="Nat. Biotechnol.">
        <title>Draft genome sequence of the oilseed species Ricinus communis.</title>
        <authorList>
            <person name="Chan A.P."/>
            <person name="Crabtree J."/>
            <person name="Zhao Q."/>
            <person name="Lorenzi H."/>
            <person name="Orvis J."/>
            <person name="Puiu D."/>
            <person name="Melake-Berhan A."/>
            <person name="Jones K.M."/>
            <person name="Redman J."/>
            <person name="Chen G."/>
            <person name="Cahoon E.B."/>
            <person name="Gedil M."/>
            <person name="Stanke M."/>
            <person name="Haas B.J."/>
            <person name="Wortman J.R."/>
            <person name="Fraser-Liggett C.M."/>
            <person name="Ravel J."/>
            <person name="Rabinowicz P.D."/>
        </authorList>
    </citation>
    <scope>NUCLEOTIDE SEQUENCE [LARGE SCALE GENOMIC DNA]</scope>
    <source>
        <strain evidence="4">cv. Hale</strain>
    </source>
</reference>
<keyword evidence="2" id="KW-0732">Signal</keyword>
<evidence type="ECO:0000256" key="2">
    <source>
        <dbReference type="SAM" id="SignalP"/>
    </source>
</evidence>
<dbReference type="InParanoid" id="B9TFJ5"/>
<proteinExistence type="predicted"/>
<evidence type="ECO:0000256" key="1">
    <source>
        <dbReference type="SAM" id="MobiDB-lite"/>
    </source>
</evidence>
<gene>
    <name evidence="3" type="ORF">RCOM_1790470</name>
</gene>
<dbReference type="AlphaFoldDB" id="B9TFJ5"/>
<feature type="compositionally biased region" description="Low complexity" evidence="1">
    <location>
        <begin position="105"/>
        <end position="115"/>
    </location>
</feature>
<organism evidence="3 4">
    <name type="scientific">Ricinus communis</name>
    <name type="common">Castor bean</name>
    <dbReference type="NCBI Taxonomy" id="3988"/>
    <lineage>
        <taxon>Eukaryota</taxon>
        <taxon>Viridiplantae</taxon>
        <taxon>Streptophyta</taxon>
        <taxon>Embryophyta</taxon>
        <taxon>Tracheophyta</taxon>
        <taxon>Spermatophyta</taxon>
        <taxon>Magnoliopsida</taxon>
        <taxon>eudicotyledons</taxon>
        <taxon>Gunneridae</taxon>
        <taxon>Pentapetalae</taxon>
        <taxon>rosids</taxon>
        <taxon>fabids</taxon>
        <taxon>Malpighiales</taxon>
        <taxon>Euphorbiaceae</taxon>
        <taxon>Acalyphoideae</taxon>
        <taxon>Acalypheae</taxon>
        <taxon>Ricinus</taxon>
    </lineage>
</organism>
<dbReference type="Proteomes" id="UP000008311">
    <property type="component" value="Unassembled WGS sequence"/>
</dbReference>
<name>B9TFJ5_RICCO</name>
<evidence type="ECO:0000313" key="4">
    <source>
        <dbReference type="Proteomes" id="UP000008311"/>
    </source>
</evidence>
<keyword evidence="4" id="KW-1185">Reference proteome</keyword>